<dbReference type="PRINTS" id="PR00080">
    <property type="entry name" value="SDRFAMILY"/>
</dbReference>
<dbReference type="GO" id="GO:0016616">
    <property type="term" value="F:oxidoreductase activity, acting on the CH-OH group of donors, NAD or NADP as acceptor"/>
    <property type="evidence" value="ECO:0007669"/>
    <property type="project" value="TreeGrafter"/>
</dbReference>
<dbReference type="GO" id="GO:0006633">
    <property type="term" value="P:fatty acid biosynthetic process"/>
    <property type="evidence" value="ECO:0007669"/>
    <property type="project" value="TreeGrafter"/>
</dbReference>
<evidence type="ECO:0000256" key="2">
    <source>
        <dbReference type="ARBA" id="ARBA00023002"/>
    </source>
</evidence>
<dbReference type="GO" id="GO:0048038">
    <property type="term" value="F:quinone binding"/>
    <property type="evidence" value="ECO:0007669"/>
    <property type="project" value="TreeGrafter"/>
</dbReference>
<organism evidence="3">
    <name type="scientific">Trypanosoma congolense (strain IL3000)</name>
    <dbReference type="NCBI Taxonomy" id="1068625"/>
    <lineage>
        <taxon>Eukaryota</taxon>
        <taxon>Discoba</taxon>
        <taxon>Euglenozoa</taxon>
        <taxon>Kinetoplastea</taxon>
        <taxon>Metakinetoplastina</taxon>
        <taxon>Trypanosomatida</taxon>
        <taxon>Trypanosomatidae</taxon>
        <taxon>Trypanosoma</taxon>
        <taxon>Nannomonas</taxon>
    </lineage>
</organism>
<reference evidence="3" key="1">
    <citation type="journal article" date="2012" name="Proc. Natl. Acad. Sci. U.S.A.">
        <title>Antigenic diversity is generated by distinct evolutionary mechanisms in African trypanosome species.</title>
        <authorList>
            <person name="Jackson A.P."/>
            <person name="Berry A."/>
            <person name="Aslett M."/>
            <person name="Allison H.C."/>
            <person name="Burton P."/>
            <person name="Vavrova-Anderson J."/>
            <person name="Brown R."/>
            <person name="Browne H."/>
            <person name="Corton N."/>
            <person name="Hauser H."/>
            <person name="Gamble J."/>
            <person name="Gilderthorp R."/>
            <person name="Marcello L."/>
            <person name="McQuillan J."/>
            <person name="Otto T.D."/>
            <person name="Quail M.A."/>
            <person name="Sanders M.J."/>
            <person name="van Tonder A."/>
            <person name="Ginger M.L."/>
            <person name="Field M.C."/>
            <person name="Barry J.D."/>
            <person name="Hertz-Fowler C."/>
            <person name="Berriman M."/>
        </authorList>
    </citation>
    <scope>NUCLEOTIDE SEQUENCE</scope>
    <source>
        <strain evidence="3">IL3000</strain>
    </source>
</reference>
<accession>G0UJK1</accession>
<evidence type="ECO:0000313" key="3">
    <source>
        <dbReference type="EMBL" id="CCC89554.1"/>
    </source>
</evidence>
<dbReference type="Pfam" id="PF13561">
    <property type="entry name" value="adh_short_C2"/>
    <property type="match status" value="1"/>
</dbReference>
<dbReference type="InterPro" id="IPR002347">
    <property type="entry name" value="SDR_fam"/>
</dbReference>
<gene>
    <name evidence="3" type="ORF">TCIL3000_2_1320</name>
</gene>
<keyword evidence="2" id="KW-0560">Oxidoreductase</keyword>
<dbReference type="AlphaFoldDB" id="G0UJK1"/>
<dbReference type="InterPro" id="IPR036291">
    <property type="entry name" value="NAD(P)-bd_dom_sf"/>
</dbReference>
<evidence type="ECO:0000256" key="1">
    <source>
        <dbReference type="ARBA" id="ARBA00006484"/>
    </source>
</evidence>
<name>G0UJK1_TRYCI</name>
<proteinExistence type="inferred from homology"/>
<dbReference type="PRINTS" id="PR00081">
    <property type="entry name" value="GDHRDH"/>
</dbReference>
<dbReference type="SUPFAM" id="SSF51735">
    <property type="entry name" value="NAD(P)-binding Rossmann-fold domains"/>
    <property type="match status" value="1"/>
</dbReference>
<dbReference type="VEuPathDB" id="TriTrypDB:TcIL3000_2_1320"/>
<comment type="similarity">
    <text evidence="1">Belongs to the short-chain dehydrogenases/reductases (SDR) family.</text>
</comment>
<dbReference type="EMBL" id="HE575315">
    <property type="protein sequence ID" value="CCC89554.1"/>
    <property type="molecule type" value="Genomic_DNA"/>
</dbReference>
<sequence length="241" mass="25746">MPWNLDGRVGVVLGVSSAIGKELTARLVNVHQMRLACVSRSDVSSSVPSGCAVLKADLTASSECDAVMKKIKELVGPVSLLVNCAGVTLNKVHVRCTDEEYDALMDVNVRGALQVTRSALRYGGMLQEMDGCVVHIGSLVGLMGNGGQVIYSASKAALSGAVKSWAREYGSKNIRFNVIAPALIEGEGMAETISDRQVEEWQRRCPLGRLATVEDVVDAIIGTVRCRYINGQTINVDGGMY</sequence>
<dbReference type="FunFam" id="3.40.50.720:FF:000872">
    <property type="entry name" value="3-oxoacyl-ACP reductase, putative"/>
    <property type="match status" value="1"/>
</dbReference>
<dbReference type="PANTHER" id="PTHR42760:SF133">
    <property type="entry name" value="3-OXOACYL-[ACYL-CARRIER-PROTEIN] REDUCTASE"/>
    <property type="match status" value="1"/>
</dbReference>
<protein>
    <submittedName>
        <fullName evidence="3">Putative 3-oxoacyl-(Acyl-carrier protein) reductase</fullName>
    </submittedName>
</protein>
<dbReference type="Gene3D" id="3.40.50.720">
    <property type="entry name" value="NAD(P)-binding Rossmann-like Domain"/>
    <property type="match status" value="1"/>
</dbReference>
<dbReference type="PANTHER" id="PTHR42760">
    <property type="entry name" value="SHORT-CHAIN DEHYDROGENASES/REDUCTASES FAMILY MEMBER"/>
    <property type="match status" value="1"/>
</dbReference>